<dbReference type="Gene3D" id="3.40.50.300">
    <property type="entry name" value="P-loop containing nucleotide triphosphate hydrolases"/>
    <property type="match status" value="2"/>
</dbReference>
<dbReference type="GO" id="GO:0016787">
    <property type="term" value="F:hydrolase activity"/>
    <property type="evidence" value="ECO:0007669"/>
    <property type="project" value="UniProtKB-KW"/>
</dbReference>
<keyword evidence="4 5" id="KW-0347">Helicase</keyword>
<protein>
    <recommendedName>
        <fullName evidence="4">ATP-dependent RNA helicase</fullName>
        <ecNumber evidence="4">3.6.4.13</ecNumber>
    </recommendedName>
</protein>
<sequence>MWKQIPQVTADGKRLQMVVCSATLHSFDVKKLAERIMHFPTWVDLKGQDSVPDTLHHVVVKVNPQEDLSWQRGGQKVQTDGVHYNDQMHYGSQDKETLSEGIKILKADYLIKAIQEHKMDKAILFCRTKLDCDNMEKYMKSLGGGPKAVPKHQFSCVCLHSDRKPPEKERTSKSLSGKCHYADEKENYVHRIGRVGRADRMGLAISLVGSVPEKVWYHSNCSNRGRGCHNTDLTTRGGCCIWYNEMQYLGDIEEHLGITIDQIGPEMKVPVNEFDGKVVYGERRKLTGSSYKGHADILAPAVSELADLECKAQSSFLRFSGMQDNLFAM</sequence>
<dbReference type="SUPFAM" id="SSF52540">
    <property type="entry name" value="P-loop containing nucleoside triphosphate hydrolases"/>
    <property type="match status" value="1"/>
</dbReference>
<dbReference type="GO" id="GO:0003724">
    <property type="term" value="F:RNA helicase activity"/>
    <property type="evidence" value="ECO:0007669"/>
    <property type="project" value="UniProtKB-EC"/>
</dbReference>
<dbReference type="Proteomes" id="UP000230750">
    <property type="component" value="Unassembled WGS sequence"/>
</dbReference>
<evidence type="ECO:0000313" key="6">
    <source>
        <dbReference type="Proteomes" id="UP000230750"/>
    </source>
</evidence>
<comment type="similarity">
    <text evidence="4">Belongs to the DEAD box helicase family.</text>
</comment>
<organism evidence="5 6">
    <name type="scientific">Stichopus japonicus</name>
    <name type="common">Sea cucumber</name>
    <dbReference type="NCBI Taxonomy" id="307972"/>
    <lineage>
        <taxon>Eukaryota</taxon>
        <taxon>Metazoa</taxon>
        <taxon>Echinodermata</taxon>
        <taxon>Eleutherozoa</taxon>
        <taxon>Echinozoa</taxon>
        <taxon>Holothuroidea</taxon>
        <taxon>Aspidochirotacea</taxon>
        <taxon>Aspidochirotida</taxon>
        <taxon>Stichopodidae</taxon>
        <taxon>Apostichopus</taxon>
    </lineage>
</organism>
<evidence type="ECO:0000256" key="2">
    <source>
        <dbReference type="ARBA" id="ARBA00022801"/>
    </source>
</evidence>
<evidence type="ECO:0000256" key="3">
    <source>
        <dbReference type="ARBA" id="ARBA00022840"/>
    </source>
</evidence>
<comment type="function">
    <text evidence="4">RNA helicase.</text>
</comment>
<evidence type="ECO:0000256" key="1">
    <source>
        <dbReference type="ARBA" id="ARBA00022741"/>
    </source>
</evidence>
<dbReference type="AlphaFoldDB" id="A0A2G8KGC8"/>
<accession>A0A2G8KGC8</accession>
<dbReference type="GO" id="GO:0003723">
    <property type="term" value="F:RNA binding"/>
    <property type="evidence" value="ECO:0007669"/>
    <property type="project" value="UniProtKB-UniRule"/>
</dbReference>
<proteinExistence type="inferred from homology"/>
<dbReference type="STRING" id="307972.A0A2G8KGC8"/>
<dbReference type="PANTHER" id="PTHR24031">
    <property type="entry name" value="RNA HELICASE"/>
    <property type="match status" value="1"/>
</dbReference>
<dbReference type="InterPro" id="IPR027417">
    <property type="entry name" value="P-loop_NTPase"/>
</dbReference>
<keyword evidence="2 4" id="KW-0378">Hydrolase</keyword>
<dbReference type="EC" id="3.6.4.13" evidence="4"/>
<keyword evidence="4" id="KW-0694">RNA-binding</keyword>
<keyword evidence="1 4" id="KW-0547">Nucleotide-binding</keyword>
<dbReference type="GO" id="GO:0005524">
    <property type="term" value="F:ATP binding"/>
    <property type="evidence" value="ECO:0007669"/>
    <property type="project" value="UniProtKB-UniRule"/>
</dbReference>
<keyword evidence="6" id="KW-1185">Reference proteome</keyword>
<gene>
    <name evidence="5" type="ORF">BSL78_16077</name>
</gene>
<evidence type="ECO:0000313" key="5">
    <source>
        <dbReference type="EMBL" id="PIK47053.1"/>
    </source>
</evidence>
<comment type="catalytic activity">
    <reaction evidence="4">
        <text>ATP + H2O = ADP + phosphate + H(+)</text>
        <dbReference type="Rhea" id="RHEA:13065"/>
        <dbReference type="ChEBI" id="CHEBI:15377"/>
        <dbReference type="ChEBI" id="CHEBI:15378"/>
        <dbReference type="ChEBI" id="CHEBI:30616"/>
        <dbReference type="ChEBI" id="CHEBI:43474"/>
        <dbReference type="ChEBI" id="CHEBI:456216"/>
        <dbReference type="EC" id="3.6.4.13"/>
    </reaction>
</comment>
<name>A0A2G8KGC8_STIJA</name>
<comment type="domain">
    <text evidence="4">The Q motif is unique to and characteristic of the DEAD box family of RNA helicases and controls ATP binding and hydrolysis.</text>
</comment>
<comment type="caution">
    <text evidence="5">The sequence shown here is derived from an EMBL/GenBank/DDBJ whole genome shotgun (WGS) entry which is preliminary data.</text>
</comment>
<dbReference type="EMBL" id="MRZV01000605">
    <property type="protein sequence ID" value="PIK47053.1"/>
    <property type="molecule type" value="Genomic_DNA"/>
</dbReference>
<keyword evidence="3 4" id="KW-0067">ATP-binding</keyword>
<dbReference type="OrthoDB" id="1735at2759"/>
<reference evidence="5 6" key="1">
    <citation type="journal article" date="2017" name="PLoS Biol.">
        <title>The sea cucumber genome provides insights into morphological evolution and visceral regeneration.</title>
        <authorList>
            <person name="Zhang X."/>
            <person name="Sun L."/>
            <person name="Yuan J."/>
            <person name="Sun Y."/>
            <person name="Gao Y."/>
            <person name="Zhang L."/>
            <person name="Li S."/>
            <person name="Dai H."/>
            <person name="Hamel J.F."/>
            <person name="Liu C."/>
            <person name="Yu Y."/>
            <person name="Liu S."/>
            <person name="Lin W."/>
            <person name="Guo K."/>
            <person name="Jin S."/>
            <person name="Xu P."/>
            <person name="Storey K.B."/>
            <person name="Huan P."/>
            <person name="Zhang T."/>
            <person name="Zhou Y."/>
            <person name="Zhang J."/>
            <person name="Lin C."/>
            <person name="Li X."/>
            <person name="Xing L."/>
            <person name="Huo D."/>
            <person name="Sun M."/>
            <person name="Wang L."/>
            <person name="Mercier A."/>
            <person name="Li F."/>
            <person name="Yang H."/>
            <person name="Xiang J."/>
        </authorList>
    </citation>
    <scope>NUCLEOTIDE SEQUENCE [LARGE SCALE GENOMIC DNA]</scope>
    <source>
        <strain evidence="5">Shaxun</strain>
        <tissue evidence="5">Muscle</tissue>
    </source>
</reference>
<evidence type="ECO:0000256" key="4">
    <source>
        <dbReference type="RuleBase" id="RU365068"/>
    </source>
</evidence>